<evidence type="ECO:0000256" key="12">
    <source>
        <dbReference type="PROSITE-ProRule" id="PRU10141"/>
    </source>
</evidence>
<sequence length="890" mass="96591">MSSPPSFLRLSADRHGPSRTESPMSKHASAASVGGGHTHISVDTNHRPPSRSSSAASTRANSRLHQILHRDSSQGLKDQANSNDHSNSSTSLPSSLLRRDRDRDPDNVDRRSVMMRKIQQQQHQQQHYQQQTCSESTSSSPILSGSPAPSTPSSPVSTVKETHHINIDYDPVSGRKTLNTYEIVREIGRGQHGKVKLGRETHTGEYVAIKVVDRTGPRRFGRSAGSTQEEKIRREIAILKKCVHPNIVQLREVLDDSTSKKIYLVLEYVEKGEVVWQTENNLPAMTRAQARSTIRDVLLGLEYLHYQGIIHRDIKPANLLCAANGTVKISDFGVSYAAGSGQDELELAKTAGTPAFFAPEVCIPSSDSVRPRITDKIDIWALGVTLFCLIYGQVPFTADSEFELLSVIVNQPLIFPDEVTEQNVHNDGAMSSPPGSMSPKQSSIFYYPPSGATPQSQSLPVPTPPSSKKSSIGTNNSACISPIGQYRATDPMEPLRPVEMDADLELAKDLMRRMMEKDPEKRIDIPEIKTHPWICDGMDAVLLEKFLTRPQEIEDRIEVSGEEMRTAVQGISSRIKRGLSKFGSSALQLAGLRRRKSSASSSSSRLGSGSTSRSASREPPNTLSQRSQLSSRINMLSETESQAGSPGTTSRPTSMLPPSSTTTSKRRPLSGTSNEFAIMYDSPSNAPASGDHYRRPSSATSMLSSPGTSVASSAGTGPMPPPLGHPTGVDKRAISSSTFNFNLNALLEGDSDDHHLQAPAFSGYDSPPSPGTRVPDIEGEGIMPEKRYSTLKSPPKSSWSLSSDDESSSDDNDDNGELTLVLGPNRDLNSVSERGRPQTKGSTPTAAVSTTRGASVTIRNDDTNCNPSQGRTRGRSHSVTIAMLNRKKVV</sequence>
<dbReference type="CDD" id="cd14008">
    <property type="entry name" value="STKc_LKB1_CaMKK"/>
    <property type="match status" value="1"/>
</dbReference>
<evidence type="ECO:0000256" key="6">
    <source>
        <dbReference type="ARBA" id="ARBA00022840"/>
    </source>
</evidence>
<dbReference type="GO" id="GO:0042149">
    <property type="term" value="P:cellular response to glucose starvation"/>
    <property type="evidence" value="ECO:0007669"/>
    <property type="project" value="UniProtKB-ARBA"/>
</dbReference>
<feature type="region of interest" description="Disordered" evidence="13">
    <location>
        <begin position="590"/>
        <end position="731"/>
    </location>
</feature>
<evidence type="ECO:0000313" key="15">
    <source>
        <dbReference type="EMBL" id="CDP35909.1"/>
    </source>
</evidence>
<dbReference type="EC" id="2.7.11.1" evidence="1"/>
<feature type="cross-link" description="Glycyl lysine isopeptide (Lys-Gly) (interchain with G-Cter in SUMO2)" evidence="11">
    <location>
        <position position="315"/>
    </location>
</feature>
<dbReference type="Gene3D" id="1.10.510.10">
    <property type="entry name" value="Transferase(Phosphotransferase) domain 1"/>
    <property type="match status" value="2"/>
</dbReference>
<feature type="binding site" evidence="10 12">
    <location>
        <position position="210"/>
    </location>
    <ligand>
        <name>ATP</name>
        <dbReference type="ChEBI" id="CHEBI:30616"/>
    </ligand>
</feature>
<evidence type="ECO:0000256" key="3">
    <source>
        <dbReference type="ARBA" id="ARBA00022679"/>
    </source>
</evidence>
<feature type="compositionally biased region" description="Low complexity" evidence="13">
    <location>
        <begin position="431"/>
        <end position="443"/>
    </location>
</feature>
<evidence type="ECO:0000256" key="4">
    <source>
        <dbReference type="ARBA" id="ARBA00022741"/>
    </source>
</evidence>
<feature type="region of interest" description="Disordered" evidence="13">
    <location>
        <begin position="754"/>
        <end position="876"/>
    </location>
</feature>
<dbReference type="Pfam" id="PF00069">
    <property type="entry name" value="Pkinase"/>
    <property type="match status" value="1"/>
</dbReference>
<reference evidence="15" key="2">
    <citation type="submission" date="2014-06" db="EMBL/GenBank/DDBJ databases">
        <title>The complete genome of Blastobotrys (Arxula) adeninivorans LS3 - a yeast of biotechnological interest.</title>
        <authorList>
            <person name="Kunze G."/>
            <person name="Gaillardin C."/>
            <person name="Czernicka M."/>
            <person name="Durrens P."/>
            <person name="Martin T."/>
            <person name="Boer E."/>
            <person name="Gabaldon T."/>
            <person name="Cruz J."/>
            <person name="Talla E."/>
            <person name="Marck C."/>
            <person name="Goffeau A."/>
            <person name="Barbe V."/>
            <person name="Baret P."/>
            <person name="Baronian K."/>
            <person name="Beier S."/>
            <person name="Bleykasten C."/>
            <person name="Bode R."/>
            <person name="Casaregola S."/>
            <person name="Despons L."/>
            <person name="Fairhead C."/>
            <person name="Giersberg M."/>
            <person name="Gierski P."/>
            <person name="Hahnel U."/>
            <person name="Hartmann A."/>
            <person name="Jankowska D."/>
            <person name="Jubin C."/>
            <person name="Jung P."/>
            <person name="Lafontaine I."/>
            <person name="Leh-Louis V."/>
            <person name="Lemaire M."/>
            <person name="Marcet-Houben M."/>
            <person name="Mascher M."/>
            <person name="Morel G."/>
            <person name="Richard G.-F."/>
            <person name="Riechen J."/>
            <person name="Sacerdot C."/>
            <person name="Sarkar A."/>
            <person name="Savel G."/>
            <person name="Schacherer J."/>
            <person name="Sherman D."/>
            <person name="Straub M.-L."/>
            <person name="Stein N."/>
            <person name="Thierry A."/>
            <person name="Trautwein-Schult A."/>
            <person name="Westhof E."/>
            <person name="Worch S."/>
            <person name="Dujon B."/>
            <person name="Souciet J.-L."/>
            <person name="Wincker P."/>
            <person name="Scholz U."/>
            <person name="Neuveglise N."/>
        </authorList>
    </citation>
    <scope>NUCLEOTIDE SEQUENCE</scope>
    <source>
        <strain evidence="15">LS3</strain>
    </source>
</reference>
<feature type="compositionally biased region" description="Acidic residues" evidence="13">
    <location>
        <begin position="803"/>
        <end position="816"/>
    </location>
</feature>
<evidence type="ECO:0000256" key="11">
    <source>
        <dbReference type="PIRSR" id="PIRSR630616-3"/>
    </source>
</evidence>
<proteinExistence type="predicted"/>
<dbReference type="EMBL" id="HG937692">
    <property type="protein sequence ID" value="CDP35909.1"/>
    <property type="molecule type" value="Genomic_DNA"/>
</dbReference>
<feature type="compositionally biased region" description="Low complexity" evidence="13">
    <location>
        <begin position="648"/>
        <end position="663"/>
    </location>
</feature>
<name>A0A060T510_BLAAD</name>
<feature type="compositionally biased region" description="Polar residues" evidence="13">
    <location>
        <begin position="619"/>
        <end position="647"/>
    </location>
</feature>
<feature type="compositionally biased region" description="Low complexity" evidence="13">
    <location>
        <begin position="790"/>
        <end position="802"/>
    </location>
</feature>
<evidence type="ECO:0000256" key="1">
    <source>
        <dbReference type="ARBA" id="ARBA00012513"/>
    </source>
</evidence>
<gene>
    <name evidence="15" type="ORF">GNLVRS02_ARAD1B00550g</name>
</gene>
<dbReference type="GO" id="GO:0106310">
    <property type="term" value="F:protein serine kinase activity"/>
    <property type="evidence" value="ECO:0007669"/>
    <property type="project" value="RHEA"/>
</dbReference>
<dbReference type="GO" id="GO:0016787">
    <property type="term" value="F:hydrolase activity"/>
    <property type="evidence" value="ECO:0007669"/>
    <property type="project" value="UniProtKB-KW"/>
</dbReference>
<comment type="catalytic activity">
    <reaction evidence="7">
        <text>L-threonyl-[protein] + ATP = O-phospho-L-threonyl-[protein] + ADP + H(+)</text>
        <dbReference type="Rhea" id="RHEA:46608"/>
        <dbReference type="Rhea" id="RHEA-COMP:11060"/>
        <dbReference type="Rhea" id="RHEA-COMP:11605"/>
        <dbReference type="ChEBI" id="CHEBI:15378"/>
        <dbReference type="ChEBI" id="CHEBI:30013"/>
        <dbReference type="ChEBI" id="CHEBI:30616"/>
        <dbReference type="ChEBI" id="CHEBI:61977"/>
        <dbReference type="ChEBI" id="CHEBI:456216"/>
        <dbReference type="EC" id="2.7.11.1"/>
    </reaction>
</comment>
<keyword evidence="3" id="KW-0808">Transferase</keyword>
<keyword evidence="6 10" id="KW-0067">ATP-binding</keyword>
<keyword evidence="2" id="KW-0723">Serine/threonine-protein kinase</keyword>
<dbReference type="FunFam" id="1.10.510.10:FF:000571">
    <property type="entry name" value="Maternal embryonic leucine zipper kinase"/>
    <property type="match status" value="1"/>
</dbReference>
<feature type="compositionally biased region" description="Polar residues" evidence="13">
    <location>
        <begin position="697"/>
        <end position="715"/>
    </location>
</feature>
<dbReference type="FunFam" id="3.30.200.20:FF:000206">
    <property type="entry name" value="Serine/threonine-protein kinase Ssp1"/>
    <property type="match status" value="1"/>
</dbReference>
<feature type="region of interest" description="Disordered" evidence="13">
    <location>
        <begin position="1"/>
        <end position="159"/>
    </location>
</feature>
<feature type="compositionally biased region" description="Basic and acidic residues" evidence="13">
    <location>
        <begin position="97"/>
        <end position="112"/>
    </location>
</feature>
<dbReference type="GO" id="GO:0005524">
    <property type="term" value="F:ATP binding"/>
    <property type="evidence" value="ECO:0007669"/>
    <property type="project" value="UniProtKB-UniRule"/>
</dbReference>
<evidence type="ECO:0000256" key="2">
    <source>
        <dbReference type="ARBA" id="ARBA00022527"/>
    </source>
</evidence>
<feature type="compositionally biased region" description="Polar residues" evidence="13">
    <location>
        <begin position="839"/>
        <end position="871"/>
    </location>
</feature>
<dbReference type="InterPro" id="IPR017441">
    <property type="entry name" value="Protein_kinase_ATP_BS"/>
</dbReference>
<evidence type="ECO:0000256" key="7">
    <source>
        <dbReference type="ARBA" id="ARBA00047899"/>
    </source>
</evidence>
<dbReference type="PROSITE" id="PS50011">
    <property type="entry name" value="PROTEIN_KINASE_DOM"/>
    <property type="match status" value="1"/>
</dbReference>
<evidence type="ECO:0000256" key="9">
    <source>
        <dbReference type="PIRSR" id="PIRSR630616-1"/>
    </source>
</evidence>
<evidence type="ECO:0000256" key="10">
    <source>
        <dbReference type="PIRSR" id="PIRSR630616-2"/>
    </source>
</evidence>
<reference evidence="15" key="1">
    <citation type="submission" date="2014-02" db="EMBL/GenBank/DDBJ databases">
        <authorList>
            <person name="Genoscope - CEA"/>
        </authorList>
    </citation>
    <scope>NUCLEOTIDE SEQUENCE</scope>
    <source>
        <strain evidence="15">LS3</strain>
    </source>
</reference>
<dbReference type="SUPFAM" id="SSF56112">
    <property type="entry name" value="Protein kinase-like (PK-like)"/>
    <property type="match status" value="1"/>
</dbReference>
<dbReference type="PANTHER" id="PTHR24350">
    <property type="entry name" value="SERINE/THREONINE-PROTEIN KINASE IAL-RELATED"/>
    <property type="match status" value="1"/>
</dbReference>
<feature type="active site" description="Proton acceptor" evidence="9">
    <location>
        <position position="313"/>
    </location>
</feature>
<dbReference type="GO" id="GO:0004674">
    <property type="term" value="F:protein serine/threonine kinase activity"/>
    <property type="evidence" value="ECO:0007669"/>
    <property type="project" value="UniProtKB-KW"/>
</dbReference>
<organism evidence="15">
    <name type="scientific">Blastobotrys adeninivorans</name>
    <name type="common">Yeast</name>
    <name type="synonym">Arxula adeninivorans</name>
    <dbReference type="NCBI Taxonomy" id="409370"/>
    <lineage>
        <taxon>Eukaryota</taxon>
        <taxon>Fungi</taxon>
        <taxon>Dikarya</taxon>
        <taxon>Ascomycota</taxon>
        <taxon>Saccharomycotina</taxon>
        <taxon>Dipodascomycetes</taxon>
        <taxon>Dipodascales</taxon>
        <taxon>Trichomonascaceae</taxon>
        <taxon>Blastobotrys</taxon>
    </lineage>
</organism>
<dbReference type="InterPro" id="IPR000719">
    <property type="entry name" value="Prot_kinase_dom"/>
</dbReference>
<dbReference type="InterPro" id="IPR011009">
    <property type="entry name" value="Kinase-like_dom_sf"/>
</dbReference>
<dbReference type="GO" id="GO:0001558">
    <property type="term" value="P:regulation of cell growth"/>
    <property type="evidence" value="ECO:0007669"/>
    <property type="project" value="UniProtKB-ARBA"/>
</dbReference>
<protein>
    <recommendedName>
        <fullName evidence="1">non-specific serine/threonine protein kinase</fullName>
        <ecNumber evidence="1">2.7.11.1</ecNumber>
    </recommendedName>
</protein>
<accession>A0A060T510</accession>
<feature type="binding site" evidence="10">
    <location>
        <position position="331"/>
    </location>
    <ligand>
        <name>ATP</name>
        <dbReference type="ChEBI" id="CHEBI:30616"/>
    </ligand>
</feature>
<dbReference type="PROSITE" id="PS00107">
    <property type="entry name" value="PROTEIN_KINASE_ATP"/>
    <property type="match status" value="1"/>
</dbReference>
<feature type="region of interest" description="Disordered" evidence="13">
    <location>
        <begin position="424"/>
        <end position="475"/>
    </location>
</feature>
<evidence type="ECO:0000256" key="5">
    <source>
        <dbReference type="ARBA" id="ARBA00022777"/>
    </source>
</evidence>
<evidence type="ECO:0000259" key="14">
    <source>
        <dbReference type="PROSITE" id="PS50011"/>
    </source>
</evidence>
<dbReference type="AlphaFoldDB" id="A0A060T510"/>
<keyword evidence="4 10" id="KW-0547">Nucleotide-binding</keyword>
<keyword evidence="5" id="KW-0418">Kinase</keyword>
<feature type="compositionally biased region" description="Low complexity" evidence="13">
    <location>
        <begin position="50"/>
        <end position="63"/>
    </location>
</feature>
<dbReference type="InterPro" id="IPR030616">
    <property type="entry name" value="Aur-like"/>
</dbReference>
<keyword evidence="15" id="KW-0378">Hydrolase</keyword>
<evidence type="ECO:0000256" key="8">
    <source>
        <dbReference type="ARBA" id="ARBA00048679"/>
    </source>
</evidence>
<dbReference type="InterPro" id="IPR008271">
    <property type="entry name" value="Ser/Thr_kinase_AS"/>
</dbReference>
<feature type="compositionally biased region" description="Low complexity" evidence="13">
    <location>
        <begin position="598"/>
        <end position="614"/>
    </location>
</feature>
<feature type="compositionally biased region" description="Low complexity" evidence="13">
    <location>
        <begin position="81"/>
        <end position="96"/>
    </location>
</feature>
<evidence type="ECO:0000256" key="13">
    <source>
        <dbReference type="SAM" id="MobiDB-lite"/>
    </source>
</evidence>
<feature type="domain" description="Protein kinase" evidence="14">
    <location>
        <begin position="181"/>
        <end position="534"/>
    </location>
</feature>
<dbReference type="GO" id="GO:0050793">
    <property type="term" value="P:regulation of developmental process"/>
    <property type="evidence" value="ECO:0007669"/>
    <property type="project" value="UniProtKB-ARBA"/>
</dbReference>
<feature type="compositionally biased region" description="Low complexity" evidence="13">
    <location>
        <begin position="119"/>
        <end position="159"/>
    </location>
</feature>
<comment type="catalytic activity">
    <reaction evidence="8">
        <text>L-seryl-[protein] + ATP = O-phospho-L-seryl-[protein] + ADP + H(+)</text>
        <dbReference type="Rhea" id="RHEA:17989"/>
        <dbReference type="Rhea" id="RHEA-COMP:9863"/>
        <dbReference type="Rhea" id="RHEA-COMP:11604"/>
        <dbReference type="ChEBI" id="CHEBI:15378"/>
        <dbReference type="ChEBI" id="CHEBI:29999"/>
        <dbReference type="ChEBI" id="CHEBI:30616"/>
        <dbReference type="ChEBI" id="CHEBI:83421"/>
        <dbReference type="ChEBI" id="CHEBI:456216"/>
        <dbReference type="EC" id="2.7.11.1"/>
    </reaction>
</comment>
<dbReference type="PROSITE" id="PS00108">
    <property type="entry name" value="PROTEIN_KINASE_ST"/>
    <property type="match status" value="1"/>
</dbReference>
<dbReference type="SMART" id="SM00220">
    <property type="entry name" value="S_TKc"/>
    <property type="match status" value="1"/>
</dbReference>